<dbReference type="AlphaFoldDB" id="A0A8I0KVH6"/>
<organism evidence="2 3">
    <name type="scientific">Nanchangia anserum</name>
    <dbReference type="NCBI Taxonomy" id="2692125"/>
    <lineage>
        <taxon>Bacteria</taxon>
        <taxon>Bacillati</taxon>
        <taxon>Actinomycetota</taxon>
        <taxon>Actinomycetes</taxon>
        <taxon>Actinomycetales</taxon>
        <taxon>Actinomycetaceae</taxon>
        <taxon>Nanchangia</taxon>
    </lineage>
</organism>
<comment type="caution">
    <text evidence="2">The sequence shown here is derived from an EMBL/GenBank/DDBJ whole genome shotgun (WGS) entry which is preliminary data.</text>
</comment>
<evidence type="ECO:0000313" key="2">
    <source>
        <dbReference type="EMBL" id="MBD3688944.1"/>
    </source>
</evidence>
<protein>
    <submittedName>
        <fullName evidence="2">DUF3039 domain-containing protein</fullName>
    </submittedName>
</protein>
<sequence>MEAEAEPARGGSTSVLERPEVRRQKSDGDNERYSHYVSQERLKAAGPGRPVVALCGKVWVPMRNPQGYPVCPKCRAILDEMSSHGPGWPFFDAPGSPS</sequence>
<dbReference type="Proteomes" id="UP000627538">
    <property type="component" value="Unassembled WGS sequence"/>
</dbReference>
<reference evidence="2 3" key="1">
    <citation type="submission" date="2020-08" db="EMBL/GenBank/DDBJ databases">
        <title>Winkia gen. nov., sp. nov., isolated from faeces of the Anser albifrons in China.</title>
        <authorList>
            <person name="Liu Q."/>
        </authorList>
    </citation>
    <scope>NUCLEOTIDE SEQUENCE [LARGE SCALE GENOMIC DNA]</scope>
    <source>
        <strain evidence="2 3">C62</strain>
    </source>
</reference>
<evidence type="ECO:0000256" key="1">
    <source>
        <dbReference type="SAM" id="MobiDB-lite"/>
    </source>
</evidence>
<dbReference type="EMBL" id="JACRUO010000001">
    <property type="protein sequence ID" value="MBD3688944.1"/>
    <property type="molecule type" value="Genomic_DNA"/>
</dbReference>
<proteinExistence type="predicted"/>
<feature type="region of interest" description="Disordered" evidence="1">
    <location>
        <begin position="1"/>
        <end position="34"/>
    </location>
</feature>
<gene>
    <name evidence="2" type="ORF">H8R10_01660</name>
</gene>
<accession>A0A8I0KVH6</accession>
<keyword evidence="3" id="KW-1185">Reference proteome</keyword>
<dbReference type="Pfam" id="PF11238">
    <property type="entry name" value="DUF3039"/>
    <property type="match status" value="1"/>
</dbReference>
<feature type="compositionally biased region" description="Basic and acidic residues" evidence="1">
    <location>
        <begin position="17"/>
        <end position="34"/>
    </location>
</feature>
<dbReference type="InterPro" id="IPR021400">
    <property type="entry name" value="DUF3039"/>
</dbReference>
<evidence type="ECO:0000313" key="3">
    <source>
        <dbReference type="Proteomes" id="UP000627538"/>
    </source>
</evidence>
<name>A0A8I0KVH6_9ACTO</name>